<dbReference type="AlphaFoldDB" id="A0A017SZJ1"/>
<keyword evidence="2" id="KW-1133">Transmembrane helix</keyword>
<feature type="compositionally biased region" description="Basic and acidic residues" evidence="1">
    <location>
        <begin position="201"/>
        <end position="221"/>
    </location>
</feature>
<feature type="region of interest" description="Disordered" evidence="1">
    <location>
        <begin position="190"/>
        <end position="221"/>
    </location>
</feature>
<comment type="caution">
    <text evidence="3">The sequence shown here is derived from an EMBL/GenBank/DDBJ whole genome shotgun (WGS) entry which is preliminary data.</text>
</comment>
<sequence>MAAAARTVTAFGAEVAKALAALGGDASDLVIDGLADPVGAAKALSERGTKPVLLRAAPEMGAGMEGYGPTPVEPVWLRVEGSTLRLVPLRLHGSSKAETPEVARVTIEARSLPCCDAAGCDRKRSHVSAWLVLAGGAARGAKEEGSADGRHPSRKRLLVAETRGLDAARAEAQVEAFGARLARALGAPLETTHGTEPADAIAHRPLPEPDGEREGSEEQRPLDAASVARFLLRTEGTTLVLRDHEDDGPRTSATRNVIIGLVLLVLSAPLWVQVARSISAHETGIAIGVGAAAMLVSLTAYAFLGVARFSAKYVARSSPLLWLARDRVVAAPWVSRVGAIDLKPEGRFGAGIPLGELNGVHVRSTGSAWAVELDTDHGPIDVLAASSEEVARHLAVLIARAAASVRHPGGPSARQRIRARARQKAEAPGGGDGPPRGVPVR</sequence>
<dbReference type="EMBL" id="ASRX01000073">
    <property type="protein sequence ID" value="EYF01721.1"/>
    <property type="molecule type" value="Genomic_DNA"/>
</dbReference>
<keyword evidence="2" id="KW-0472">Membrane</keyword>
<evidence type="ECO:0000256" key="1">
    <source>
        <dbReference type="SAM" id="MobiDB-lite"/>
    </source>
</evidence>
<feature type="transmembrane region" description="Helical" evidence="2">
    <location>
        <begin position="284"/>
        <end position="307"/>
    </location>
</feature>
<dbReference type="RefSeq" id="WP_052376529.1">
    <property type="nucleotide sequence ID" value="NZ_ASRX01000073.1"/>
</dbReference>
<dbReference type="STRING" id="1192034.CAP_7856"/>
<evidence type="ECO:0000313" key="4">
    <source>
        <dbReference type="Proteomes" id="UP000019678"/>
    </source>
</evidence>
<keyword evidence="2" id="KW-0812">Transmembrane</keyword>
<feature type="region of interest" description="Disordered" evidence="1">
    <location>
        <begin position="406"/>
        <end position="441"/>
    </location>
</feature>
<feature type="transmembrane region" description="Helical" evidence="2">
    <location>
        <begin position="257"/>
        <end position="278"/>
    </location>
</feature>
<protein>
    <submittedName>
        <fullName evidence="3">Uncharacterized protein</fullName>
    </submittedName>
</protein>
<gene>
    <name evidence="3" type="ORF">CAP_7856</name>
</gene>
<evidence type="ECO:0000313" key="3">
    <source>
        <dbReference type="EMBL" id="EYF01721.1"/>
    </source>
</evidence>
<dbReference type="OrthoDB" id="5500060at2"/>
<proteinExistence type="predicted"/>
<accession>A0A017SZJ1</accession>
<reference evidence="3 4" key="1">
    <citation type="submission" date="2013-05" db="EMBL/GenBank/DDBJ databases">
        <title>Genome assembly of Chondromyces apiculatus DSM 436.</title>
        <authorList>
            <person name="Sharma G."/>
            <person name="Khatri I."/>
            <person name="Kaur C."/>
            <person name="Mayilraj S."/>
            <person name="Subramanian S."/>
        </authorList>
    </citation>
    <scope>NUCLEOTIDE SEQUENCE [LARGE SCALE GENOMIC DNA]</scope>
    <source>
        <strain evidence="3 4">DSM 436</strain>
    </source>
</reference>
<keyword evidence="4" id="KW-1185">Reference proteome</keyword>
<dbReference type="Proteomes" id="UP000019678">
    <property type="component" value="Unassembled WGS sequence"/>
</dbReference>
<name>A0A017SZJ1_9BACT</name>
<evidence type="ECO:0000256" key="2">
    <source>
        <dbReference type="SAM" id="Phobius"/>
    </source>
</evidence>
<organism evidence="3 4">
    <name type="scientific">Chondromyces apiculatus DSM 436</name>
    <dbReference type="NCBI Taxonomy" id="1192034"/>
    <lineage>
        <taxon>Bacteria</taxon>
        <taxon>Pseudomonadati</taxon>
        <taxon>Myxococcota</taxon>
        <taxon>Polyangia</taxon>
        <taxon>Polyangiales</taxon>
        <taxon>Polyangiaceae</taxon>
        <taxon>Chondromyces</taxon>
    </lineage>
</organism>